<keyword evidence="3 5" id="KW-0371">Homeobox</keyword>
<keyword evidence="10" id="KW-1185">Reference proteome</keyword>
<evidence type="ECO:0000256" key="3">
    <source>
        <dbReference type="ARBA" id="ARBA00023155"/>
    </source>
</evidence>
<dbReference type="GO" id="GO:0000981">
    <property type="term" value="F:DNA-binding transcription factor activity, RNA polymerase II-specific"/>
    <property type="evidence" value="ECO:0007669"/>
    <property type="project" value="TreeGrafter"/>
</dbReference>
<dbReference type="GO" id="GO:0005634">
    <property type="term" value="C:nucleus"/>
    <property type="evidence" value="ECO:0007669"/>
    <property type="project" value="UniProtKB-SubCell"/>
</dbReference>
<dbReference type="InterPro" id="IPR050460">
    <property type="entry name" value="Distal-less_Homeobox_TF"/>
</dbReference>
<dbReference type="Pfam" id="PF12413">
    <property type="entry name" value="DLL_N"/>
    <property type="match status" value="1"/>
</dbReference>
<feature type="domain" description="Homeobox" evidence="8">
    <location>
        <begin position="125"/>
        <end position="172"/>
    </location>
</feature>
<name>A0A8C3BNE1_CAIMO</name>
<reference evidence="9" key="2">
    <citation type="submission" date="2025-08" db="UniProtKB">
        <authorList>
            <consortium name="Ensembl"/>
        </authorList>
    </citation>
    <scope>IDENTIFICATION</scope>
</reference>
<dbReference type="Ensembl" id="ENSCMMT00000009224.1">
    <property type="protein sequence ID" value="ENSCMMP00000008372.1"/>
    <property type="gene ID" value="ENSCMMG00000005318.1"/>
</dbReference>
<protein>
    <submittedName>
        <fullName evidence="9">Distal-less homeobox 3</fullName>
    </submittedName>
</protein>
<dbReference type="GO" id="GO:0030855">
    <property type="term" value="P:epithelial cell differentiation"/>
    <property type="evidence" value="ECO:0007669"/>
    <property type="project" value="TreeGrafter"/>
</dbReference>
<dbReference type="InterPro" id="IPR009057">
    <property type="entry name" value="Homeodomain-like_sf"/>
</dbReference>
<dbReference type="SMART" id="SM00389">
    <property type="entry name" value="HOX"/>
    <property type="match status" value="1"/>
</dbReference>
<reference evidence="9" key="1">
    <citation type="submission" date="2018-09" db="EMBL/GenBank/DDBJ databases">
        <title>Common duck and Muscovy duck high density SNP chip.</title>
        <authorList>
            <person name="Vignal A."/>
            <person name="Thebault N."/>
            <person name="Warren W.C."/>
        </authorList>
    </citation>
    <scope>NUCLEOTIDE SEQUENCE [LARGE SCALE GENOMIC DNA]</scope>
</reference>
<proteinExistence type="inferred from homology"/>
<comment type="subcellular location">
    <subcellularLocation>
        <location evidence="5 6">Nucleus</location>
    </subcellularLocation>
</comment>
<evidence type="ECO:0000256" key="2">
    <source>
        <dbReference type="ARBA" id="ARBA00023125"/>
    </source>
</evidence>
<accession>A0A8C3BNE1</accession>
<dbReference type="PANTHER" id="PTHR24327">
    <property type="entry name" value="HOMEOBOX PROTEIN"/>
    <property type="match status" value="1"/>
</dbReference>
<evidence type="ECO:0000259" key="8">
    <source>
        <dbReference type="PROSITE" id="PS50071"/>
    </source>
</evidence>
<keyword evidence="4 5" id="KW-0539">Nucleus</keyword>
<evidence type="ECO:0000256" key="1">
    <source>
        <dbReference type="ARBA" id="ARBA00007916"/>
    </source>
</evidence>
<dbReference type="Pfam" id="PF00046">
    <property type="entry name" value="Homeodomain"/>
    <property type="match status" value="1"/>
</dbReference>
<dbReference type="AlphaFoldDB" id="A0A8C3BNE1"/>
<dbReference type="InterPro" id="IPR001356">
    <property type="entry name" value="HD"/>
</dbReference>
<dbReference type="CDD" id="cd00086">
    <property type="entry name" value="homeodomain"/>
    <property type="match status" value="1"/>
</dbReference>
<evidence type="ECO:0000256" key="5">
    <source>
        <dbReference type="PROSITE-ProRule" id="PRU00108"/>
    </source>
</evidence>
<reference evidence="9" key="3">
    <citation type="submission" date="2025-09" db="UniProtKB">
        <authorList>
            <consortium name="Ensembl"/>
        </authorList>
    </citation>
    <scope>IDENTIFICATION</scope>
</reference>
<comment type="similarity">
    <text evidence="1">Belongs to the distal-less homeobox family.</text>
</comment>
<evidence type="ECO:0000256" key="7">
    <source>
        <dbReference type="SAM" id="MobiDB-lite"/>
    </source>
</evidence>
<dbReference type="GO" id="GO:0000978">
    <property type="term" value="F:RNA polymerase II cis-regulatory region sequence-specific DNA binding"/>
    <property type="evidence" value="ECO:0007669"/>
    <property type="project" value="TreeGrafter"/>
</dbReference>
<dbReference type="InterPro" id="IPR022135">
    <property type="entry name" value="Distal-less_N"/>
</dbReference>
<keyword evidence="2 5" id="KW-0238">DNA-binding</keyword>
<feature type="region of interest" description="Disordered" evidence="7">
    <location>
        <begin position="246"/>
        <end position="298"/>
    </location>
</feature>
<evidence type="ECO:0000256" key="4">
    <source>
        <dbReference type="ARBA" id="ARBA00023242"/>
    </source>
</evidence>
<feature type="compositionally biased region" description="Low complexity" evidence="7">
    <location>
        <begin position="275"/>
        <end position="292"/>
    </location>
</feature>
<dbReference type="Gene3D" id="1.10.10.60">
    <property type="entry name" value="Homeodomain-like"/>
    <property type="match status" value="1"/>
</dbReference>
<evidence type="ECO:0000256" key="6">
    <source>
        <dbReference type="RuleBase" id="RU000682"/>
    </source>
</evidence>
<evidence type="ECO:0000313" key="10">
    <source>
        <dbReference type="Proteomes" id="UP000694556"/>
    </source>
</evidence>
<organism evidence="9 10">
    <name type="scientific">Cairina moschata</name>
    <name type="common">Muscovy duck</name>
    <dbReference type="NCBI Taxonomy" id="8855"/>
    <lineage>
        <taxon>Eukaryota</taxon>
        <taxon>Metazoa</taxon>
        <taxon>Chordata</taxon>
        <taxon>Craniata</taxon>
        <taxon>Vertebrata</taxon>
        <taxon>Euteleostomi</taxon>
        <taxon>Archelosauria</taxon>
        <taxon>Archosauria</taxon>
        <taxon>Dinosauria</taxon>
        <taxon>Saurischia</taxon>
        <taxon>Theropoda</taxon>
        <taxon>Coelurosauria</taxon>
        <taxon>Aves</taxon>
        <taxon>Neognathae</taxon>
        <taxon>Galloanserae</taxon>
        <taxon>Anseriformes</taxon>
        <taxon>Anatidae</taxon>
        <taxon>Anatinae</taxon>
        <taxon>Cairina</taxon>
    </lineage>
</organism>
<feature type="region of interest" description="Disordered" evidence="7">
    <location>
        <begin position="168"/>
        <end position="193"/>
    </location>
</feature>
<dbReference type="Proteomes" id="UP000694556">
    <property type="component" value="Chromosome 28"/>
</dbReference>
<dbReference type="PANTHER" id="PTHR24327:SF28">
    <property type="entry name" value="HOMEOBOX PROTEIN DLX-3"/>
    <property type="match status" value="1"/>
</dbReference>
<feature type="DNA-binding region" description="Homeobox" evidence="5">
    <location>
        <begin position="127"/>
        <end position="173"/>
    </location>
</feature>
<sequence>MSGSFDKKLSSILTDLSGSLSCHAASKDSPTLPESSVTDLGYYTGQHDYYPGQSYSQPVGHYPYHQFNLNGIGAAGTYSPKSDYSYSPSYRQYGHFRDQQLPAQDAVSVKEEPEPEVRMVNGKPKKIRKPRTIYSSYQLAALQRRFQKAQYLALPERAELAAQLGLTQTQVRAEPPPPKKKNPSHSPWGRGGRGRRSCIPLFLRPPSRCGFGTALWDVGRDGGVWGTPGVGAPRLQGAGIPCREQIRGAEGTRERRAGAERGDGSRPYPYPKFRGLSPGSAASPSSVPALPGHPGGAESCPGPWKCPGSVPGFPGCEIPGRTGCSGWDTQDGALELGAEDGVLQMGCSGPHILAHLPQIQPGPAPAPPSRAPLLSVLLAPQLPAPAGDWTWGQEHPKAPWGGCQFWLHPTRRDAQEGLLLPHAASQLWGQTLAFEACRARAQPLPGVLAGVTGCHRGTATPIRCPIPSPSRCPPCLRAGAGALVPPLARRSPARPSSSSLGR</sequence>
<dbReference type="SUPFAM" id="SSF46689">
    <property type="entry name" value="Homeodomain-like"/>
    <property type="match status" value="1"/>
</dbReference>
<evidence type="ECO:0000313" key="9">
    <source>
        <dbReference type="Ensembl" id="ENSCMMP00000008372.1"/>
    </source>
</evidence>
<dbReference type="PROSITE" id="PS50071">
    <property type="entry name" value="HOMEOBOX_2"/>
    <property type="match status" value="1"/>
</dbReference>
<feature type="compositionally biased region" description="Basic and acidic residues" evidence="7">
    <location>
        <begin position="246"/>
        <end position="264"/>
    </location>
</feature>